<proteinExistence type="predicted"/>
<keyword evidence="2" id="KW-0812">Transmembrane</keyword>
<feature type="region of interest" description="Disordered" evidence="1">
    <location>
        <begin position="96"/>
        <end position="127"/>
    </location>
</feature>
<keyword evidence="2" id="KW-1133">Transmembrane helix</keyword>
<keyword evidence="4" id="KW-1185">Reference proteome</keyword>
<sequence length="275" mass="29427">MGLLCYVLSHPLRQKTNAGLYRGLGDLLGGGDENPLIPSPSEPEMDTALPQPHHLTIIPSEGLGGLFTVAGNKGSSIQATAPSASRTISTLDLTAPNSQSTIATTTSPSTNIPSPTMTTGVTKQAPSMPPAEAAQWKVIGIASVGIGLVAAVMLSIVYFDSWWGFLRALVGKKRKEGGTEDLVPDWARRDWEFKIASEDGHRYPTPSSLEFMAKPKQDPAPVGPLMSVSPDPRHLIPMRPPSLYIPTLDPHPLEALFRRPSASSYLVPHDPISRA</sequence>
<evidence type="ECO:0000256" key="1">
    <source>
        <dbReference type="SAM" id="MobiDB-lite"/>
    </source>
</evidence>
<evidence type="ECO:0000256" key="2">
    <source>
        <dbReference type="SAM" id="Phobius"/>
    </source>
</evidence>
<keyword evidence="2" id="KW-0472">Membrane</keyword>
<dbReference type="EMBL" id="JARKIE010000149">
    <property type="protein sequence ID" value="KAJ7675322.1"/>
    <property type="molecule type" value="Genomic_DNA"/>
</dbReference>
<accession>A0AAD7D2M8</accession>
<evidence type="ECO:0008006" key="5">
    <source>
        <dbReference type="Google" id="ProtNLM"/>
    </source>
</evidence>
<name>A0AAD7D2M8_MYCRO</name>
<organism evidence="3 4">
    <name type="scientific">Mycena rosella</name>
    <name type="common">Pink bonnet</name>
    <name type="synonym">Agaricus rosellus</name>
    <dbReference type="NCBI Taxonomy" id="1033263"/>
    <lineage>
        <taxon>Eukaryota</taxon>
        <taxon>Fungi</taxon>
        <taxon>Dikarya</taxon>
        <taxon>Basidiomycota</taxon>
        <taxon>Agaricomycotina</taxon>
        <taxon>Agaricomycetes</taxon>
        <taxon>Agaricomycetidae</taxon>
        <taxon>Agaricales</taxon>
        <taxon>Marasmiineae</taxon>
        <taxon>Mycenaceae</taxon>
        <taxon>Mycena</taxon>
    </lineage>
</organism>
<reference evidence="3" key="1">
    <citation type="submission" date="2023-03" db="EMBL/GenBank/DDBJ databases">
        <title>Massive genome expansion in bonnet fungi (Mycena s.s.) driven by repeated elements and novel gene families across ecological guilds.</title>
        <authorList>
            <consortium name="Lawrence Berkeley National Laboratory"/>
            <person name="Harder C.B."/>
            <person name="Miyauchi S."/>
            <person name="Viragh M."/>
            <person name="Kuo A."/>
            <person name="Thoen E."/>
            <person name="Andreopoulos B."/>
            <person name="Lu D."/>
            <person name="Skrede I."/>
            <person name="Drula E."/>
            <person name="Henrissat B."/>
            <person name="Morin E."/>
            <person name="Kohler A."/>
            <person name="Barry K."/>
            <person name="LaButti K."/>
            <person name="Morin E."/>
            <person name="Salamov A."/>
            <person name="Lipzen A."/>
            <person name="Mereny Z."/>
            <person name="Hegedus B."/>
            <person name="Baldrian P."/>
            <person name="Stursova M."/>
            <person name="Weitz H."/>
            <person name="Taylor A."/>
            <person name="Grigoriev I.V."/>
            <person name="Nagy L.G."/>
            <person name="Martin F."/>
            <person name="Kauserud H."/>
        </authorList>
    </citation>
    <scope>NUCLEOTIDE SEQUENCE</scope>
    <source>
        <strain evidence="3">CBHHK067</strain>
    </source>
</reference>
<protein>
    <recommendedName>
        <fullName evidence="5">Transmembrane protein</fullName>
    </recommendedName>
</protein>
<dbReference type="AlphaFoldDB" id="A0AAD7D2M8"/>
<evidence type="ECO:0000313" key="3">
    <source>
        <dbReference type="EMBL" id="KAJ7675322.1"/>
    </source>
</evidence>
<comment type="caution">
    <text evidence="3">The sequence shown here is derived from an EMBL/GenBank/DDBJ whole genome shotgun (WGS) entry which is preliminary data.</text>
</comment>
<dbReference type="Proteomes" id="UP001221757">
    <property type="component" value="Unassembled WGS sequence"/>
</dbReference>
<gene>
    <name evidence="3" type="ORF">B0H17DRAFT_1207697</name>
</gene>
<evidence type="ECO:0000313" key="4">
    <source>
        <dbReference type="Proteomes" id="UP001221757"/>
    </source>
</evidence>
<feature type="compositionally biased region" description="Low complexity" evidence="1">
    <location>
        <begin position="98"/>
        <end position="119"/>
    </location>
</feature>
<feature type="transmembrane region" description="Helical" evidence="2">
    <location>
        <begin position="138"/>
        <end position="165"/>
    </location>
</feature>